<reference evidence="4" key="1">
    <citation type="submission" date="2016-06" db="UniProtKB">
        <authorList>
            <consortium name="WormBaseParasite"/>
        </authorList>
    </citation>
    <scope>IDENTIFICATION</scope>
</reference>
<keyword evidence="3" id="KW-1185">Reference proteome</keyword>
<dbReference type="Pfam" id="PF02214">
    <property type="entry name" value="BTB_2"/>
    <property type="match status" value="1"/>
</dbReference>
<reference evidence="2 3" key="2">
    <citation type="submission" date="2018-11" db="EMBL/GenBank/DDBJ databases">
        <authorList>
            <consortium name="Pathogen Informatics"/>
        </authorList>
    </citation>
    <scope>NUCLEOTIDE SEQUENCE [LARGE SCALE GENOMIC DNA]</scope>
</reference>
<evidence type="ECO:0000313" key="2">
    <source>
        <dbReference type="EMBL" id="VDK30938.1"/>
    </source>
</evidence>
<dbReference type="Proteomes" id="UP000271098">
    <property type="component" value="Unassembled WGS sequence"/>
</dbReference>
<evidence type="ECO:0000313" key="4">
    <source>
        <dbReference type="WBParaSite" id="GPUH_0000179401-mRNA-1"/>
    </source>
</evidence>
<dbReference type="SUPFAM" id="SSF54695">
    <property type="entry name" value="POZ domain"/>
    <property type="match status" value="1"/>
</dbReference>
<dbReference type="InterPro" id="IPR003131">
    <property type="entry name" value="T1-type_BTB"/>
</dbReference>
<dbReference type="AlphaFoldDB" id="A0A183CZ99"/>
<organism evidence="4">
    <name type="scientific">Gongylonema pulchrum</name>
    <dbReference type="NCBI Taxonomy" id="637853"/>
    <lineage>
        <taxon>Eukaryota</taxon>
        <taxon>Metazoa</taxon>
        <taxon>Ecdysozoa</taxon>
        <taxon>Nematoda</taxon>
        <taxon>Chromadorea</taxon>
        <taxon>Rhabditida</taxon>
        <taxon>Spirurina</taxon>
        <taxon>Spiruromorpha</taxon>
        <taxon>Spiruroidea</taxon>
        <taxon>Gongylonematidae</taxon>
        <taxon>Gongylonema</taxon>
    </lineage>
</organism>
<dbReference type="GO" id="GO:0051260">
    <property type="term" value="P:protein homooligomerization"/>
    <property type="evidence" value="ECO:0007669"/>
    <property type="project" value="InterPro"/>
</dbReference>
<proteinExistence type="predicted"/>
<dbReference type="InterPro" id="IPR011333">
    <property type="entry name" value="SKP1/BTB/POZ_sf"/>
</dbReference>
<gene>
    <name evidence="2" type="ORF">GPUH_LOCUS1790</name>
</gene>
<sequence>MEDEAGGITTENYCENQMASGGAVLALHERNGEGMESSAHDYFLRRYNEGPSRNCSADYENTNAFDDIEARIPLEKDQTREQLDERLNNTDSILRLNIGGTSYRIRTQSIFRHGPRSLLGKFVRVDHELRKQWADWYFEESDEYFFERVPRYIFLMKNPSAGS</sequence>
<feature type="domain" description="Potassium channel tetramerisation-type BTB" evidence="1">
    <location>
        <begin position="94"/>
        <end position="151"/>
    </location>
</feature>
<dbReference type="Gene3D" id="3.30.710.10">
    <property type="entry name" value="Potassium Channel Kv1.1, Chain A"/>
    <property type="match status" value="1"/>
</dbReference>
<dbReference type="WBParaSite" id="GPUH_0000179401-mRNA-1">
    <property type="protein sequence ID" value="GPUH_0000179401-mRNA-1"/>
    <property type="gene ID" value="GPUH_0000179401"/>
</dbReference>
<dbReference type="EMBL" id="UYRT01002341">
    <property type="protein sequence ID" value="VDK30938.1"/>
    <property type="molecule type" value="Genomic_DNA"/>
</dbReference>
<evidence type="ECO:0000259" key="1">
    <source>
        <dbReference type="Pfam" id="PF02214"/>
    </source>
</evidence>
<name>A0A183CZ99_9BILA</name>
<dbReference type="OrthoDB" id="5849621at2759"/>
<protein>
    <submittedName>
        <fullName evidence="4">BTB_2 domain-containing protein</fullName>
    </submittedName>
</protein>
<accession>A0A183CZ99</accession>
<evidence type="ECO:0000313" key="3">
    <source>
        <dbReference type="Proteomes" id="UP000271098"/>
    </source>
</evidence>